<evidence type="ECO:0000256" key="7">
    <source>
        <dbReference type="ARBA" id="ARBA00022833"/>
    </source>
</evidence>
<evidence type="ECO:0000256" key="2">
    <source>
        <dbReference type="ARBA" id="ARBA00010497"/>
    </source>
</evidence>
<accession>A0AA40AZV2</accession>
<dbReference type="InterPro" id="IPR045089">
    <property type="entry name" value="PGGT1B-like"/>
</dbReference>
<protein>
    <submittedName>
        <fullName evidence="9">Terpenoid cyclases/protein prenyltransferase alpha-alpha toroid</fullName>
    </submittedName>
</protein>
<organism evidence="9 10">
    <name type="scientific">Lasiosphaeris hirsuta</name>
    <dbReference type="NCBI Taxonomy" id="260670"/>
    <lineage>
        <taxon>Eukaryota</taxon>
        <taxon>Fungi</taxon>
        <taxon>Dikarya</taxon>
        <taxon>Ascomycota</taxon>
        <taxon>Pezizomycotina</taxon>
        <taxon>Sordariomycetes</taxon>
        <taxon>Sordariomycetidae</taxon>
        <taxon>Sordariales</taxon>
        <taxon>Lasiosphaeriaceae</taxon>
        <taxon>Lasiosphaeris</taxon>
    </lineage>
</organism>
<sequence>MAEEAEPSLDIPRHLKYWKMCLRSPLPSLYLSNEGNRMALAYFIINSITILTPFHNTPQKDGTIPAPLIAPGERRQLREWVLSHQHPSGGFSGTSSLVFPLRDYEEWDFETGTSSQEHLGLANITATLFALQLLALLSDDENPKTAFRGVDRVQTLRWLRRLQREDGSFGEVLKMLPGHGWFIGGGYDMRYCYIAASIRWILRGDVKEGEPGWVEDFDTGALAQYILSSQTYDGGFAGSSKEEPHAGYAYCAIGALSLLDRPLEDSQACHPSKILHSGIRDMPGLIHWLASRQFSYLEPGQHDDDYDSDEDEVNFTLPRILADLSLDGNQRYIGYNGRCNKVADTCYTWWVGAALANLGREGLVQHAPARRFLLEKMQHRIGGFGKKPGNPPDLYHACFGLCILAVMGEEGLNKLDSALALPVETVRRIEKARRALLSREGENGTAGRLAKDIVDIGLGLRDEKPGWLTAVEG</sequence>
<feature type="domain" description="Prenyltransferase alpha-alpha toroid" evidence="8">
    <location>
        <begin position="9"/>
        <end position="420"/>
    </location>
</feature>
<keyword evidence="3" id="KW-0637">Prenyltransferase</keyword>
<dbReference type="Gene3D" id="1.50.10.20">
    <property type="match status" value="1"/>
</dbReference>
<evidence type="ECO:0000256" key="6">
    <source>
        <dbReference type="ARBA" id="ARBA00022737"/>
    </source>
</evidence>
<evidence type="ECO:0000259" key="8">
    <source>
        <dbReference type="Pfam" id="PF00432"/>
    </source>
</evidence>
<evidence type="ECO:0000256" key="1">
    <source>
        <dbReference type="ARBA" id="ARBA00001947"/>
    </source>
</evidence>
<dbReference type="EMBL" id="JAUKUA010000002">
    <property type="protein sequence ID" value="KAK0725040.1"/>
    <property type="molecule type" value="Genomic_DNA"/>
</dbReference>
<keyword evidence="5" id="KW-0479">Metal-binding</keyword>
<name>A0AA40AZV2_9PEZI</name>
<comment type="cofactor">
    <cofactor evidence="1">
        <name>Zn(2+)</name>
        <dbReference type="ChEBI" id="CHEBI:29105"/>
    </cofactor>
</comment>
<evidence type="ECO:0000256" key="3">
    <source>
        <dbReference type="ARBA" id="ARBA00022602"/>
    </source>
</evidence>
<dbReference type="InterPro" id="IPR008930">
    <property type="entry name" value="Terpenoid_cyclase/PrenylTrfase"/>
</dbReference>
<comment type="similarity">
    <text evidence="2">Belongs to the protein prenyltransferase subunit beta family.</text>
</comment>
<dbReference type="AlphaFoldDB" id="A0AA40AZV2"/>
<dbReference type="GO" id="GO:0046872">
    <property type="term" value="F:metal ion binding"/>
    <property type="evidence" value="ECO:0007669"/>
    <property type="project" value="UniProtKB-KW"/>
</dbReference>
<evidence type="ECO:0000313" key="9">
    <source>
        <dbReference type="EMBL" id="KAK0725040.1"/>
    </source>
</evidence>
<keyword evidence="4" id="KW-0808">Transferase</keyword>
<dbReference type="SUPFAM" id="SSF48239">
    <property type="entry name" value="Terpenoid cyclases/Protein prenyltransferases"/>
    <property type="match status" value="1"/>
</dbReference>
<dbReference type="PANTHER" id="PTHR11774">
    <property type="entry name" value="GERANYLGERANYL TRANSFERASE TYPE BETA SUBUNIT"/>
    <property type="match status" value="1"/>
</dbReference>
<dbReference type="GO" id="GO:0005953">
    <property type="term" value="C:CAAX-protein geranylgeranyltransferase complex"/>
    <property type="evidence" value="ECO:0007669"/>
    <property type="project" value="TreeGrafter"/>
</dbReference>
<dbReference type="Pfam" id="PF00432">
    <property type="entry name" value="Prenyltrans"/>
    <property type="match status" value="1"/>
</dbReference>
<keyword evidence="7" id="KW-0862">Zinc</keyword>
<proteinExistence type="inferred from homology"/>
<keyword evidence="10" id="KW-1185">Reference proteome</keyword>
<dbReference type="GO" id="GO:0004662">
    <property type="term" value="F:CAAX-protein geranylgeranyltransferase activity"/>
    <property type="evidence" value="ECO:0007669"/>
    <property type="project" value="TreeGrafter"/>
</dbReference>
<dbReference type="InterPro" id="IPR001330">
    <property type="entry name" value="Prenyltrans"/>
</dbReference>
<evidence type="ECO:0000256" key="5">
    <source>
        <dbReference type="ARBA" id="ARBA00022723"/>
    </source>
</evidence>
<evidence type="ECO:0000313" key="10">
    <source>
        <dbReference type="Proteomes" id="UP001172102"/>
    </source>
</evidence>
<comment type="caution">
    <text evidence="9">The sequence shown here is derived from an EMBL/GenBank/DDBJ whole genome shotgun (WGS) entry which is preliminary data.</text>
</comment>
<evidence type="ECO:0000256" key="4">
    <source>
        <dbReference type="ARBA" id="ARBA00022679"/>
    </source>
</evidence>
<keyword evidence="6" id="KW-0677">Repeat</keyword>
<reference evidence="9" key="1">
    <citation type="submission" date="2023-06" db="EMBL/GenBank/DDBJ databases">
        <title>Genome-scale phylogeny and comparative genomics of the fungal order Sordariales.</title>
        <authorList>
            <consortium name="Lawrence Berkeley National Laboratory"/>
            <person name="Hensen N."/>
            <person name="Bonometti L."/>
            <person name="Westerberg I."/>
            <person name="Brannstrom I.O."/>
            <person name="Guillou S."/>
            <person name="Cros-Aarteil S."/>
            <person name="Calhoun S."/>
            <person name="Haridas S."/>
            <person name="Kuo A."/>
            <person name="Mondo S."/>
            <person name="Pangilinan J."/>
            <person name="Riley R."/>
            <person name="Labutti K."/>
            <person name="Andreopoulos B."/>
            <person name="Lipzen A."/>
            <person name="Chen C."/>
            <person name="Yanf M."/>
            <person name="Daum C."/>
            <person name="Ng V."/>
            <person name="Clum A."/>
            <person name="Steindorff A."/>
            <person name="Ohm R."/>
            <person name="Martin F."/>
            <person name="Silar P."/>
            <person name="Natvig D."/>
            <person name="Lalanne C."/>
            <person name="Gautier V."/>
            <person name="Ament-Velasquez S.L."/>
            <person name="Kruys A."/>
            <person name="Hutchinson M.I."/>
            <person name="Powell A.J."/>
            <person name="Barry K."/>
            <person name="Miller A.N."/>
            <person name="Grigoriev I.V."/>
            <person name="Debuchy R."/>
            <person name="Gladieux P."/>
            <person name="Thoren M.H."/>
            <person name="Johannesson H."/>
        </authorList>
    </citation>
    <scope>NUCLEOTIDE SEQUENCE</scope>
    <source>
        <strain evidence="9">SMH4607-1</strain>
    </source>
</reference>
<dbReference type="Proteomes" id="UP001172102">
    <property type="component" value="Unassembled WGS sequence"/>
</dbReference>
<dbReference type="PANTHER" id="PTHR11774:SF4">
    <property type="entry name" value="GERANYLGERANYL TRANSFERASE TYPE-1 SUBUNIT BETA"/>
    <property type="match status" value="1"/>
</dbReference>
<gene>
    <name evidence="9" type="ORF">B0H67DRAFT_481415</name>
</gene>